<dbReference type="SUPFAM" id="SSF111369">
    <property type="entry name" value="HlyD-like secretion proteins"/>
    <property type="match status" value="2"/>
</dbReference>
<feature type="region of interest" description="Disordered" evidence="3">
    <location>
        <begin position="25"/>
        <end position="46"/>
    </location>
</feature>
<evidence type="ECO:0000313" key="6">
    <source>
        <dbReference type="Proteomes" id="UP000182932"/>
    </source>
</evidence>
<comment type="similarity">
    <text evidence="1">Belongs to the membrane fusion protein (MFP) (TC 8.A.1) family.</text>
</comment>
<dbReference type="GO" id="GO:0015562">
    <property type="term" value="F:efflux transmembrane transporter activity"/>
    <property type="evidence" value="ECO:0007669"/>
    <property type="project" value="TreeGrafter"/>
</dbReference>
<feature type="compositionally biased region" description="Acidic residues" evidence="3">
    <location>
        <begin position="25"/>
        <end position="39"/>
    </location>
</feature>
<comment type="caution">
    <text evidence="5">The sequence shown here is derived from an EMBL/GenBank/DDBJ whole genome shotgun (WGS) entry which is preliminary data.</text>
</comment>
<dbReference type="PANTHER" id="PTHR30469">
    <property type="entry name" value="MULTIDRUG RESISTANCE PROTEIN MDTA"/>
    <property type="match status" value="1"/>
</dbReference>
<dbReference type="Proteomes" id="UP000182932">
    <property type="component" value="Unassembled WGS sequence"/>
</dbReference>
<dbReference type="Pfam" id="PF25954">
    <property type="entry name" value="Beta-barrel_RND_2"/>
    <property type="match status" value="1"/>
</dbReference>
<evidence type="ECO:0000313" key="5">
    <source>
        <dbReference type="EMBL" id="SEI84902.1"/>
    </source>
</evidence>
<dbReference type="PANTHER" id="PTHR30469:SF29">
    <property type="entry name" value="BLR2860 PROTEIN"/>
    <property type="match status" value="1"/>
</dbReference>
<feature type="coiled-coil region" evidence="2">
    <location>
        <begin position="203"/>
        <end position="230"/>
    </location>
</feature>
<dbReference type="InterPro" id="IPR006143">
    <property type="entry name" value="RND_pump_MFP"/>
</dbReference>
<keyword evidence="6" id="KW-1185">Reference proteome</keyword>
<evidence type="ECO:0000256" key="2">
    <source>
        <dbReference type="SAM" id="Coils"/>
    </source>
</evidence>
<dbReference type="Gene3D" id="2.40.50.100">
    <property type="match status" value="1"/>
</dbReference>
<dbReference type="GO" id="GO:1990281">
    <property type="term" value="C:efflux pump complex"/>
    <property type="evidence" value="ECO:0007669"/>
    <property type="project" value="TreeGrafter"/>
</dbReference>
<accession>A0A975W7G9</accession>
<dbReference type="InterPro" id="IPR058792">
    <property type="entry name" value="Beta-barrel_RND_2"/>
</dbReference>
<evidence type="ECO:0000256" key="3">
    <source>
        <dbReference type="SAM" id="MobiDB-lite"/>
    </source>
</evidence>
<dbReference type="NCBIfam" id="TIGR01730">
    <property type="entry name" value="RND_mfp"/>
    <property type="match status" value="1"/>
</dbReference>
<sequence length="421" mass="44083">MLQRDALFDFARENHLALVLGDAPEDEAAASEPEAEPEPVPETPAPQGVRVVARHSQAEVVDTAVILRGQTEAAREVNVMAETSGLVVSDPLRKGAFVEQGQLLCELDPGTRGASLDEALARLEEAEARVPGIEAGVPEAEARLQEALARLDEAEINARAAKALKEDGFSTDTRVAATAAAVRSAEASVSAARAGLEIAKSGLKGAQASIRTAEAAVAAARKEIDRLEVRAPFAGLLESDAAELGTLMQPGALCATIIQLDPIKLVAYVPETEVARVELGALAGAELAEGRDVAGQVTFLSRSADPTTRTFRVEITAANPDLKIRDGQTAEIAISTAGVAAHLLPASVLTLNDDGTLGIRSVTSDSTAAFLPVTLLRDTREGVWLAGLPETVDVITLGQEYVENGVRVIPTYREATAEVSQ</sequence>
<reference evidence="5 6" key="1">
    <citation type="submission" date="2016-10" db="EMBL/GenBank/DDBJ databases">
        <authorList>
            <person name="Varghese N."/>
            <person name="Submissions S."/>
        </authorList>
    </citation>
    <scope>NUCLEOTIDE SEQUENCE [LARGE SCALE GENOMIC DNA]</scope>
    <source>
        <strain evidence="5 6">FF3</strain>
    </source>
</reference>
<proteinExistence type="inferred from homology"/>
<feature type="domain" description="CusB-like beta-barrel" evidence="4">
    <location>
        <begin position="265"/>
        <end position="337"/>
    </location>
</feature>
<evidence type="ECO:0000256" key="1">
    <source>
        <dbReference type="ARBA" id="ARBA00009477"/>
    </source>
</evidence>
<keyword evidence="2" id="KW-0175">Coiled coil</keyword>
<dbReference type="Gene3D" id="2.40.30.170">
    <property type="match status" value="1"/>
</dbReference>
<dbReference type="AlphaFoldDB" id="A0A975W7G9"/>
<gene>
    <name evidence="5" type="ORF">SAMN04487940_102188</name>
</gene>
<dbReference type="EMBL" id="FNYY01000002">
    <property type="protein sequence ID" value="SEI84902.1"/>
    <property type="molecule type" value="Genomic_DNA"/>
</dbReference>
<organism evidence="5 6">
    <name type="scientific">Marinovum algicola</name>
    <dbReference type="NCBI Taxonomy" id="42444"/>
    <lineage>
        <taxon>Bacteria</taxon>
        <taxon>Pseudomonadati</taxon>
        <taxon>Pseudomonadota</taxon>
        <taxon>Alphaproteobacteria</taxon>
        <taxon>Rhodobacterales</taxon>
        <taxon>Roseobacteraceae</taxon>
        <taxon>Marinovum</taxon>
    </lineage>
</organism>
<evidence type="ECO:0000259" key="4">
    <source>
        <dbReference type="Pfam" id="PF25954"/>
    </source>
</evidence>
<feature type="coiled-coil region" evidence="2">
    <location>
        <begin position="137"/>
        <end position="164"/>
    </location>
</feature>
<name>A0A975W7G9_9RHOB</name>
<protein>
    <submittedName>
        <fullName evidence="5">Membrane fusion protein, multidrug efflux system</fullName>
    </submittedName>
</protein>